<keyword evidence="3" id="KW-0808">Transferase</keyword>
<dbReference type="SUPFAM" id="SSF111331">
    <property type="entry name" value="NAD kinase/diacylglycerol kinase-like"/>
    <property type="match status" value="1"/>
</dbReference>
<evidence type="ECO:0000256" key="1">
    <source>
        <dbReference type="ARBA" id="ARBA00001946"/>
    </source>
</evidence>
<dbReference type="InterPro" id="IPR017438">
    <property type="entry name" value="ATP-NAD_kinase_N"/>
</dbReference>
<dbReference type="InterPro" id="IPR016064">
    <property type="entry name" value="NAD/diacylglycerol_kinase_sf"/>
</dbReference>
<proteinExistence type="inferred from homology"/>
<keyword evidence="7" id="KW-0444">Lipid biosynthesis</keyword>
<dbReference type="AlphaFoldDB" id="A0A7G9S3R8"/>
<feature type="domain" description="DAGKc" evidence="9">
    <location>
        <begin position="6"/>
        <end position="139"/>
    </location>
</feature>
<dbReference type="PROSITE" id="PS50146">
    <property type="entry name" value="DAGK"/>
    <property type="match status" value="1"/>
</dbReference>
<dbReference type="PANTHER" id="PTHR12358">
    <property type="entry name" value="SPHINGOSINE KINASE"/>
    <property type="match status" value="1"/>
</dbReference>
<sequence length="303" mass="31853">MGAVPSNTAPFGVVVNPRSALGRGARSAKKVLRALERASIPARVITGRDAIHCQQRVREECQTGELRGLILIGGDGLIGLVIQVPEARDLPIGIVPAGSGNDFASQFALSHHPARAIARILAAEPRPQRVDLGVVSLPNGRTHWFAGALNVGFDAAINRRANAIGLPLGPLRYQLGLLAELTVLKSRRFTISGDAGERTFSGLLATVMNTRAVGGGIPLAPRASVTDGELNLVEVTHAGKLRVLSVLGRLARGTHESLPEVTITKVRHIRIEADAEIAYSDGEPVGTGPFEVHIAPGALTLLA</sequence>
<keyword evidence="7" id="KW-0594">Phospholipid biosynthesis</keyword>
<evidence type="ECO:0000256" key="7">
    <source>
        <dbReference type="ARBA" id="ARBA00023209"/>
    </source>
</evidence>
<evidence type="ECO:0000256" key="5">
    <source>
        <dbReference type="ARBA" id="ARBA00022777"/>
    </source>
</evidence>
<accession>A0A7G9S3R8</accession>
<dbReference type="InterPro" id="IPR050187">
    <property type="entry name" value="Lipid_Phosphate_FormReg"/>
</dbReference>
<dbReference type="Gene3D" id="3.40.50.10330">
    <property type="entry name" value="Probable inorganic polyphosphate/atp-NAD kinase, domain 1"/>
    <property type="match status" value="1"/>
</dbReference>
<name>A0A7G9S3R8_9MICO</name>
<dbReference type="RefSeq" id="WP_187554963.1">
    <property type="nucleotide sequence ID" value="NZ_CP060716.1"/>
</dbReference>
<keyword evidence="6" id="KW-0067">ATP-binding</keyword>
<organism evidence="10 11">
    <name type="scientific">Leucobacter denitrificans</name>
    <dbReference type="NCBI Taxonomy" id="683042"/>
    <lineage>
        <taxon>Bacteria</taxon>
        <taxon>Bacillati</taxon>
        <taxon>Actinomycetota</taxon>
        <taxon>Actinomycetes</taxon>
        <taxon>Micrococcales</taxon>
        <taxon>Microbacteriaceae</taxon>
        <taxon>Leucobacter</taxon>
    </lineage>
</organism>
<dbReference type="Gene3D" id="2.60.200.40">
    <property type="match status" value="1"/>
</dbReference>
<evidence type="ECO:0000256" key="2">
    <source>
        <dbReference type="ARBA" id="ARBA00005983"/>
    </source>
</evidence>
<dbReference type="PANTHER" id="PTHR12358:SF54">
    <property type="entry name" value="SPHINGOSINE KINASE RELATED PROTEIN"/>
    <property type="match status" value="1"/>
</dbReference>
<dbReference type="EMBL" id="CP060716">
    <property type="protein sequence ID" value="QNN62493.1"/>
    <property type="molecule type" value="Genomic_DNA"/>
</dbReference>
<keyword evidence="8" id="KW-1208">Phospholipid metabolism</keyword>
<keyword evidence="5" id="KW-0418">Kinase</keyword>
<evidence type="ECO:0000256" key="4">
    <source>
        <dbReference type="ARBA" id="ARBA00022741"/>
    </source>
</evidence>
<gene>
    <name evidence="10" type="ORF">H9L06_09605</name>
</gene>
<evidence type="ECO:0000256" key="3">
    <source>
        <dbReference type="ARBA" id="ARBA00022679"/>
    </source>
</evidence>
<evidence type="ECO:0000256" key="6">
    <source>
        <dbReference type="ARBA" id="ARBA00022840"/>
    </source>
</evidence>
<evidence type="ECO:0000259" key="9">
    <source>
        <dbReference type="PROSITE" id="PS50146"/>
    </source>
</evidence>
<dbReference type="GO" id="GO:0005524">
    <property type="term" value="F:ATP binding"/>
    <property type="evidence" value="ECO:0007669"/>
    <property type="project" value="UniProtKB-KW"/>
</dbReference>
<comment type="cofactor">
    <cofactor evidence="1">
        <name>Mg(2+)</name>
        <dbReference type="ChEBI" id="CHEBI:18420"/>
    </cofactor>
</comment>
<keyword evidence="7" id="KW-0443">Lipid metabolism</keyword>
<evidence type="ECO:0000256" key="8">
    <source>
        <dbReference type="ARBA" id="ARBA00023264"/>
    </source>
</evidence>
<dbReference type="Pfam" id="PF00781">
    <property type="entry name" value="DAGK_cat"/>
    <property type="match status" value="1"/>
</dbReference>
<comment type="similarity">
    <text evidence="2">Belongs to the diacylglycerol/lipid kinase family.</text>
</comment>
<dbReference type="Pfam" id="PF19279">
    <property type="entry name" value="YegS_C"/>
    <property type="match status" value="1"/>
</dbReference>
<dbReference type="InterPro" id="IPR001206">
    <property type="entry name" value="Diacylglycerol_kinase_cat_dom"/>
</dbReference>
<evidence type="ECO:0000313" key="10">
    <source>
        <dbReference type="EMBL" id="QNN62493.1"/>
    </source>
</evidence>
<protein>
    <recommendedName>
        <fullName evidence="9">DAGKc domain-containing protein</fullName>
    </recommendedName>
</protein>
<keyword evidence="11" id="KW-1185">Reference proteome</keyword>
<dbReference type="Proteomes" id="UP000515934">
    <property type="component" value="Chromosome"/>
</dbReference>
<evidence type="ECO:0000313" key="11">
    <source>
        <dbReference type="Proteomes" id="UP000515934"/>
    </source>
</evidence>
<dbReference type="KEGG" id="ldn:H9L06_09605"/>
<dbReference type="SMART" id="SM00046">
    <property type="entry name" value="DAGKc"/>
    <property type="match status" value="1"/>
</dbReference>
<keyword evidence="4" id="KW-0547">Nucleotide-binding</keyword>
<dbReference type="GO" id="GO:0016301">
    <property type="term" value="F:kinase activity"/>
    <property type="evidence" value="ECO:0007669"/>
    <property type="project" value="UniProtKB-KW"/>
</dbReference>
<dbReference type="GO" id="GO:0008654">
    <property type="term" value="P:phospholipid biosynthetic process"/>
    <property type="evidence" value="ECO:0007669"/>
    <property type="project" value="UniProtKB-KW"/>
</dbReference>
<reference evidence="10 11" key="1">
    <citation type="submission" date="2020-08" db="EMBL/GenBank/DDBJ databases">
        <title>Genome sequence of Leucobacter denitrificans KACC 14055T.</title>
        <authorList>
            <person name="Hyun D.-W."/>
            <person name="Bae J.-W."/>
        </authorList>
    </citation>
    <scope>NUCLEOTIDE SEQUENCE [LARGE SCALE GENOMIC DNA]</scope>
    <source>
        <strain evidence="10 11">KACC 14055</strain>
    </source>
</reference>
<dbReference type="InterPro" id="IPR045540">
    <property type="entry name" value="YegS/DAGK_C"/>
</dbReference>